<dbReference type="Proteomes" id="UP000054097">
    <property type="component" value="Unassembled WGS sequence"/>
</dbReference>
<evidence type="ECO:0000313" key="3">
    <source>
        <dbReference type="EMBL" id="KIM19598.1"/>
    </source>
</evidence>
<sequence length="336" mass="37341">MSSEVAYRQLGRNGPKVSALGFGAMGLTTAYGNQVSEAENHEVIKAAVEEGCTFIDTSNVYGPPMGKNEKLIGELLKDPSFRSKVFICTKFGIHFSETGLEISGKPQDVRRWCEESLANLQVDYIDLYYQHRVDRNTPIEETWNELKKLKEEGKVKYLGISEATEEEIRKAHAITPISALQIEFSPWTPDIKENGILKACRELGIAIVAYSPLGRGFLTGAYKSPADFEEGDYRRANPRFQGEAFKENLKLVDALKEIADKKGVTPAQLTLAWVLAQGDDFIAIPGTKKIKYLKDNIGSRGVTLTSEELQSIDEIVNRIKVVGERYDAVLHGMGAF</sequence>
<dbReference type="PANTHER" id="PTHR43625:SF40">
    <property type="entry name" value="ALDO-KETO REDUCTASE YAKC [NADP(+)]"/>
    <property type="match status" value="1"/>
</dbReference>
<organism evidence="3 4">
    <name type="scientific">Serendipita vermifera MAFF 305830</name>
    <dbReference type="NCBI Taxonomy" id="933852"/>
    <lineage>
        <taxon>Eukaryota</taxon>
        <taxon>Fungi</taxon>
        <taxon>Dikarya</taxon>
        <taxon>Basidiomycota</taxon>
        <taxon>Agaricomycotina</taxon>
        <taxon>Agaricomycetes</taxon>
        <taxon>Sebacinales</taxon>
        <taxon>Serendipitaceae</taxon>
        <taxon>Serendipita</taxon>
    </lineage>
</organism>
<evidence type="ECO:0000256" key="1">
    <source>
        <dbReference type="ARBA" id="ARBA00023002"/>
    </source>
</evidence>
<dbReference type="Pfam" id="PF00248">
    <property type="entry name" value="Aldo_ket_red"/>
    <property type="match status" value="1"/>
</dbReference>
<reference evidence="3 4" key="1">
    <citation type="submission" date="2014-04" db="EMBL/GenBank/DDBJ databases">
        <authorList>
            <consortium name="DOE Joint Genome Institute"/>
            <person name="Kuo A."/>
            <person name="Zuccaro A."/>
            <person name="Kohler A."/>
            <person name="Nagy L.G."/>
            <person name="Floudas D."/>
            <person name="Copeland A."/>
            <person name="Barry K.W."/>
            <person name="Cichocki N."/>
            <person name="Veneault-Fourrey C."/>
            <person name="LaButti K."/>
            <person name="Lindquist E.A."/>
            <person name="Lipzen A."/>
            <person name="Lundell T."/>
            <person name="Morin E."/>
            <person name="Murat C."/>
            <person name="Sun H."/>
            <person name="Tunlid A."/>
            <person name="Henrissat B."/>
            <person name="Grigoriev I.V."/>
            <person name="Hibbett D.S."/>
            <person name="Martin F."/>
            <person name="Nordberg H.P."/>
            <person name="Cantor M.N."/>
            <person name="Hua S.X."/>
        </authorList>
    </citation>
    <scope>NUCLEOTIDE SEQUENCE [LARGE SCALE GENOMIC DNA]</scope>
    <source>
        <strain evidence="3 4">MAFF 305830</strain>
    </source>
</reference>
<dbReference type="GO" id="GO:0016491">
    <property type="term" value="F:oxidoreductase activity"/>
    <property type="evidence" value="ECO:0007669"/>
    <property type="project" value="UniProtKB-KW"/>
</dbReference>
<dbReference type="STRING" id="933852.A0A0C2VZ98"/>
<dbReference type="Gene3D" id="3.20.20.100">
    <property type="entry name" value="NADP-dependent oxidoreductase domain"/>
    <property type="match status" value="1"/>
</dbReference>
<dbReference type="InterPro" id="IPR020471">
    <property type="entry name" value="AKR"/>
</dbReference>
<keyword evidence="4" id="KW-1185">Reference proteome</keyword>
<name>A0A0C2VZ98_SERVB</name>
<dbReference type="PANTHER" id="PTHR43625">
    <property type="entry name" value="AFLATOXIN B1 ALDEHYDE REDUCTASE"/>
    <property type="match status" value="1"/>
</dbReference>
<dbReference type="PRINTS" id="PR00069">
    <property type="entry name" value="ALDKETRDTASE"/>
</dbReference>
<feature type="domain" description="NADP-dependent oxidoreductase" evidence="2">
    <location>
        <begin position="20"/>
        <end position="316"/>
    </location>
</feature>
<evidence type="ECO:0000259" key="2">
    <source>
        <dbReference type="Pfam" id="PF00248"/>
    </source>
</evidence>
<dbReference type="CDD" id="cd19076">
    <property type="entry name" value="AKR_AKR13A_13D"/>
    <property type="match status" value="1"/>
</dbReference>
<proteinExistence type="predicted"/>
<dbReference type="InterPro" id="IPR050791">
    <property type="entry name" value="Aldo-Keto_reductase"/>
</dbReference>
<dbReference type="EMBL" id="KN824608">
    <property type="protein sequence ID" value="KIM19598.1"/>
    <property type="molecule type" value="Genomic_DNA"/>
</dbReference>
<gene>
    <name evidence="3" type="ORF">M408DRAFT_334336</name>
</gene>
<reference evidence="4" key="2">
    <citation type="submission" date="2015-01" db="EMBL/GenBank/DDBJ databases">
        <title>Evolutionary Origins and Diversification of the Mycorrhizal Mutualists.</title>
        <authorList>
            <consortium name="DOE Joint Genome Institute"/>
            <consortium name="Mycorrhizal Genomics Consortium"/>
            <person name="Kohler A."/>
            <person name="Kuo A."/>
            <person name="Nagy L.G."/>
            <person name="Floudas D."/>
            <person name="Copeland A."/>
            <person name="Barry K.W."/>
            <person name="Cichocki N."/>
            <person name="Veneault-Fourrey C."/>
            <person name="LaButti K."/>
            <person name="Lindquist E.A."/>
            <person name="Lipzen A."/>
            <person name="Lundell T."/>
            <person name="Morin E."/>
            <person name="Murat C."/>
            <person name="Riley R."/>
            <person name="Ohm R."/>
            <person name="Sun H."/>
            <person name="Tunlid A."/>
            <person name="Henrissat B."/>
            <person name="Grigoriev I.V."/>
            <person name="Hibbett D.S."/>
            <person name="Martin F."/>
        </authorList>
    </citation>
    <scope>NUCLEOTIDE SEQUENCE [LARGE SCALE GENOMIC DNA]</scope>
    <source>
        <strain evidence="4">MAFF 305830</strain>
    </source>
</reference>
<dbReference type="AlphaFoldDB" id="A0A0C2VZ98"/>
<dbReference type="OrthoDB" id="37537at2759"/>
<dbReference type="GO" id="GO:0005737">
    <property type="term" value="C:cytoplasm"/>
    <property type="evidence" value="ECO:0007669"/>
    <property type="project" value="TreeGrafter"/>
</dbReference>
<evidence type="ECO:0000313" key="4">
    <source>
        <dbReference type="Proteomes" id="UP000054097"/>
    </source>
</evidence>
<dbReference type="InterPro" id="IPR023210">
    <property type="entry name" value="NADP_OxRdtase_dom"/>
</dbReference>
<keyword evidence="1" id="KW-0560">Oxidoreductase</keyword>
<accession>A0A0C2VZ98</accession>
<dbReference type="InterPro" id="IPR036812">
    <property type="entry name" value="NAD(P)_OxRdtase_dom_sf"/>
</dbReference>
<dbReference type="HOGENOM" id="CLU_023205_2_1_1"/>
<dbReference type="SUPFAM" id="SSF51430">
    <property type="entry name" value="NAD(P)-linked oxidoreductase"/>
    <property type="match status" value="1"/>
</dbReference>
<protein>
    <recommendedName>
        <fullName evidence="2">NADP-dependent oxidoreductase domain-containing protein</fullName>
    </recommendedName>
</protein>